<comment type="caution">
    <text evidence="1">The sequence shown here is derived from an EMBL/GenBank/DDBJ whole genome shotgun (WGS) entry which is preliminary data.</text>
</comment>
<proteinExistence type="predicted"/>
<gene>
    <name evidence="1" type="ORF">OMO38_09780</name>
</gene>
<name>A0ABT3HYC5_9FLAO</name>
<reference evidence="1" key="1">
    <citation type="submission" date="2022-10" db="EMBL/GenBank/DDBJ databases">
        <title>Chryseobacterium babae sp. nov. isolated from the gut of the beetle Oryctes rhinoceros, and Chryseobacterium kimseyorum sp. nov., isolated from a stick insect rearing cage.</title>
        <authorList>
            <person name="Shelomi M."/>
            <person name="Han C.-J."/>
            <person name="Chen W.-M."/>
            <person name="Chen H.-K."/>
            <person name="Liaw S.-J."/>
            <person name="Muhle E."/>
            <person name="Clermont D."/>
        </authorList>
    </citation>
    <scope>NUCLEOTIDE SEQUENCE</scope>
    <source>
        <strain evidence="1">09-1422</strain>
    </source>
</reference>
<dbReference type="Proteomes" id="UP001163731">
    <property type="component" value="Unassembled WGS sequence"/>
</dbReference>
<sequence>MKLLTTAITICSVFAAHQTAFSQSTNETKAKEIIEKAIDTTGGKDLLSSIKTLYTKSSTVMDGRNVNYITKEMAPNMGSFEIEYQGRIVYRSWFDGKTGYETVNGEKKVADQEEFKDKLDRKYIMNEIAYLDPSLYKAEFVGTDQENKLQLVKVTAKDGSVTNLYYDTESFLLKKEVHENPAKGSFSTTLCTEYKKYGDLNYCSKTTLRSENGDQVMTLLDLYYNKNIRKSDFKF</sequence>
<organism evidence="1 2">
    <name type="scientific">Chryseobacterium kimseyorum</name>
    <dbReference type="NCBI Taxonomy" id="2984028"/>
    <lineage>
        <taxon>Bacteria</taxon>
        <taxon>Pseudomonadati</taxon>
        <taxon>Bacteroidota</taxon>
        <taxon>Flavobacteriia</taxon>
        <taxon>Flavobacteriales</taxon>
        <taxon>Weeksellaceae</taxon>
        <taxon>Chryseobacterium group</taxon>
        <taxon>Chryseobacterium</taxon>
    </lineage>
</organism>
<protein>
    <submittedName>
        <fullName evidence="1">Uncharacterized protein</fullName>
    </submittedName>
</protein>
<dbReference type="EMBL" id="JAPDHW010000006">
    <property type="protein sequence ID" value="MCW3168810.1"/>
    <property type="molecule type" value="Genomic_DNA"/>
</dbReference>
<evidence type="ECO:0000313" key="1">
    <source>
        <dbReference type="EMBL" id="MCW3168810.1"/>
    </source>
</evidence>
<keyword evidence="2" id="KW-1185">Reference proteome</keyword>
<evidence type="ECO:0000313" key="2">
    <source>
        <dbReference type="Proteomes" id="UP001163731"/>
    </source>
</evidence>
<dbReference type="RefSeq" id="WP_264749999.1">
    <property type="nucleotide sequence ID" value="NZ_JAPDHW010000006.1"/>
</dbReference>
<accession>A0ABT3HYC5</accession>